<feature type="domain" description="Cytosol aminopeptidase" evidence="7">
    <location>
        <begin position="225"/>
        <end position="540"/>
    </location>
</feature>
<feature type="domain" description="Cytosol aminopeptidase" evidence="7">
    <location>
        <begin position="979"/>
        <end position="1157"/>
    </location>
</feature>
<dbReference type="GO" id="GO:0006508">
    <property type="term" value="P:proteolysis"/>
    <property type="evidence" value="ECO:0007669"/>
    <property type="project" value="UniProtKB-KW"/>
</dbReference>
<evidence type="ECO:0000259" key="7">
    <source>
        <dbReference type="Pfam" id="PF00883"/>
    </source>
</evidence>
<dbReference type="AlphaFoldDB" id="A0A0R3UGZ3"/>
<proteinExistence type="inferred from homology"/>
<evidence type="ECO:0000256" key="4">
    <source>
        <dbReference type="ARBA" id="ARBA00022801"/>
    </source>
</evidence>
<dbReference type="GO" id="GO:0070006">
    <property type="term" value="F:metalloaminopeptidase activity"/>
    <property type="evidence" value="ECO:0007669"/>
    <property type="project" value="InterPro"/>
</dbReference>
<evidence type="ECO:0000313" key="9">
    <source>
        <dbReference type="Proteomes" id="UP000267029"/>
    </source>
</evidence>
<dbReference type="GO" id="GO:0030145">
    <property type="term" value="F:manganese ion binding"/>
    <property type="evidence" value="ECO:0007669"/>
    <property type="project" value="InterPro"/>
</dbReference>
<accession>A0A0R3UGZ3</accession>
<dbReference type="InterPro" id="IPR000819">
    <property type="entry name" value="Peptidase_M17_C"/>
</dbReference>
<dbReference type="PRINTS" id="PR00481">
    <property type="entry name" value="LAMNOPPTDASE"/>
</dbReference>
<feature type="chain" id="PRO_5030017522" description="Cytosol aminopeptidase domain-containing protein" evidence="6">
    <location>
        <begin position="21"/>
        <end position="1263"/>
    </location>
</feature>
<keyword evidence="3" id="KW-0645">Protease</keyword>
<evidence type="ECO:0000256" key="3">
    <source>
        <dbReference type="ARBA" id="ARBA00022670"/>
    </source>
</evidence>
<dbReference type="SUPFAM" id="SSF53187">
    <property type="entry name" value="Zn-dependent exopeptidases"/>
    <property type="match status" value="3"/>
</dbReference>
<dbReference type="PANTHER" id="PTHR11963">
    <property type="entry name" value="LEUCINE AMINOPEPTIDASE-RELATED"/>
    <property type="match status" value="1"/>
</dbReference>
<keyword evidence="6" id="KW-0732">Signal</keyword>
<gene>
    <name evidence="8" type="ORF">MCOS_LOCUS6548</name>
</gene>
<dbReference type="PANTHER" id="PTHR11963:SF48">
    <property type="entry name" value="DIPEPTIDASE B, ISOFORM A"/>
    <property type="match status" value="1"/>
</dbReference>
<dbReference type="OrthoDB" id="10041421at2759"/>
<comment type="similarity">
    <text evidence="1">Belongs to the peptidase M17 family.</text>
</comment>
<dbReference type="STRING" id="53468.A0A0R3UGZ3"/>
<sequence length="1263" mass="137637">MRTVVIALLVAIAALGNVKANTNDLNVSPKDVVAVEDIMDSNFDVVVYVGDSYMNLPEKYRSIGDAIANFMELSKDAGKSLAVIPFPERLNHPRLIFANVGDLSSDTASSNNIRDAAIKALQKCHSLGFKQVLMVVGPMQTALPSFDWAHGDYPKMTAALGALYTLYVCEITHSLRHTLLSLLQPLQVRENQPEKAEKITTLGLYDFSPKLLKFVKAVGEGMGVVRDIGDSDPERTAPPKIAEYIEARKSAWGPAGITFKVDDVFENKDKYPMAYAVNRATETQPRHHGKIIQAIYTPANKDAINQTIILVGKGVALDTGGADIKTSGGMYGMHNDKLGAAFVAGFFHALSLLKPAGMKVIGYMPFIRNSIGKNAYLTDEIVTLVNGLRVRIGNTDAEGRNIMTDVLYHAKEDAKSAINPHIFTIATLTGAASRAYGPYTVTMDNGPAEDVHMAHEMMMSGDRIGDPTEVARVRYEDFEPNMPISEWEDVEQFNTNPGATTNRGFTFPAGYLQMVSGLDKHGRSSSLPLKYTHCDIAGSGGGIVSSTRKLNTDISDSRNIYDAALRALNFAVDIGVRKPLLVLGPMASLPADKTSWVQDHYVLLNAVLGALQGLYVYDKLVFYASNNNIGTWVKKYATAIEEGRWVARDLCGADPEVMTPENFVKYMQNATVFPNPPIFEDITEATFPLAAAGKIMTITHGDATAPTKLYMSGEALTYDTGGLDIRISGAMEGTSRKKCGAAGLIGFIKTAYELDKGQTPPKLHIYAKIPIVRNNIGSGSFSLDDIIFSKNKKLNRVGFTQAASHPELYTVTTMSEHVAKVWKDFTGIMGNGPTVVGGVREALQEAGEHVSDMGEISDLIKEDYDSASGPLETEDLRASSPDISESMTRGHMKPPAYMIRASTLNDHGLGSANQIRYIHLDVSGSAGRYADRPTGAPPKEIRELPGDNPKKMKYYELYIFKATDDVITWAKYIEEGRWVARDICGGDPETMNTENIMKYINDSAKFSTVEVKVLDILKESHPLVAAVNRGSEKIPRHNGRILQLTYTNGNPTKAAYFAGKGVTLDTGGLDLKISNTMVGHHRDKCGAAAIIGFFKTLEFVKPTNVKFMANLAILRNNLGSSSYSTDEILMARSGKRIKIGFTDAEGRLLVSDLVNEVMDEITLLRREDYTFNVGPLETEDLRNSNPGKDVSTQRGSQVAAAFIIQASGMEEHGRGTENPLRFVHLDVTGSVGDGDTVPTASPLTLLATHYLLPETLKSPTSKN</sequence>
<feature type="domain" description="Cytosol aminopeptidase" evidence="7">
    <location>
        <begin position="646"/>
        <end position="927"/>
    </location>
</feature>
<protein>
    <recommendedName>
        <fullName evidence="7">Cytosol aminopeptidase domain-containing protein</fullName>
    </recommendedName>
</protein>
<organism evidence="8 9">
    <name type="scientific">Mesocestoides corti</name>
    <name type="common">Flatworm</name>
    <dbReference type="NCBI Taxonomy" id="53468"/>
    <lineage>
        <taxon>Eukaryota</taxon>
        <taxon>Metazoa</taxon>
        <taxon>Spiralia</taxon>
        <taxon>Lophotrochozoa</taxon>
        <taxon>Platyhelminthes</taxon>
        <taxon>Cestoda</taxon>
        <taxon>Eucestoda</taxon>
        <taxon>Cyclophyllidea</taxon>
        <taxon>Mesocestoididae</taxon>
        <taxon>Mesocestoides</taxon>
    </lineage>
</organism>
<dbReference type="InterPro" id="IPR011356">
    <property type="entry name" value="Leucine_aapep/pepB"/>
</dbReference>
<evidence type="ECO:0000256" key="2">
    <source>
        <dbReference type="ARBA" id="ARBA00022438"/>
    </source>
</evidence>
<reference evidence="8 9" key="1">
    <citation type="submission" date="2018-10" db="EMBL/GenBank/DDBJ databases">
        <authorList>
            <consortium name="Pathogen Informatics"/>
        </authorList>
    </citation>
    <scope>NUCLEOTIDE SEQUENCE [LARGE SCALE GENOMIC DNA]</scope>
</reference>
<evidence type="ECO:0000256" key="5">
    <source>
        <dbReference type="SAM" id="MobiDB-lite"/>
    </source>
</evidence>
<evidence type="ECO:0000256" key="1">
    <source>
        <dbReference type="ARBA" id="ARBA00009528"/>
    </source>
</evidence>
<feature type="signal peptide" evidence="6">
    <location>
        <begin position="1"/>
        <end position="20"/>
    </location>
</feature>
<feature type="region of interest" description="Disordered" evidence="5">
    <location>
        <begin position="867"/>
        <end position="890"/>
    </location>
</feature>
<keyword evidence="9" id="KW-1185">Reference proteome</keyword>
<dbReference type="EMBL" id="UXSR01005271">
    <property type="protein sequence ID" value="VDD80545.1"/>
    <property type="molecule type" value="Genomic_DNA"/>
</dbReference>
<evidence type="ECO:0000313" key="8">
    <source>
        <dbReference type="EMBL" id="VDD80545.1"/>
    </source>
</evidence>
<dbReference type="Pfam" id="PF00883">
    <property type="entry name" value="Peptidase_M17"/>
    <property type="match status" value="3"/>
</dbReference>
<name>A0A0R3UGZ3_MESCO</name>
<evidence type="ECO:0000256" key="6">
    <source>
        <dbReference type="SAM" id="SignalP"/>
    </source>
</evidence>
<dbReference type="GO" id="GO:0005737">
    <property type="term" value="C:cytoplasm"/>
    <property type="evidence" value="ECO:0007669"/>
    <property type="project" value="InterPro"/>
</dbReference>
<keyword evidence="4" id="KW-0378">Hydrolase</keyword>
<dbReference type="Proteomes" id="UP000267029">
    <property type="component" value="Unassembled WGS sequence"/>
</dbReference>
<dbReference type="Gene3D" id="3.40.630.10">
    <property type="entry name" value="Zn peptidases"/>
    <property type="match status" value="3"/>
</dbReference>
<keyword evidence="2" id="KW-0031">Aminopeptidase</keyword>